<proteinExistence type="predicted"/>
<dbReference type="EMBL" id="WBOT01000007">
    <property type="protein sequence ID" value="KAB2330587.1"/>
    <property type="molecule type" value="Genomic_DNA"/>
</dbReference>
<reference evidence="1 2" key="1">
    <citation type="journal article" date="2014" name="Arch. Microbiol.">
        <title>Bacillus mesophilum sp. nov., strain IITR-54T, a novel 4-chlorobiphenyl dechlorinating bacterium.</title>
        <authorList>
            <person name="Manickam N."/>
            <person name="Singh N.K."/>
            <person name="Bajaj A."/>
            <person name="Kumar R.M."/>
            <person name="Kaur G."/>
            <person name="Kaur N."/>
            <person name="Bala M."/>
            <person name="Kumar A."/>
            <person name="Mayilraj S."/>
        </authorList>
    </citation>
    <scope>NUCLEOTIDE SEQUENCE [LARGE SCALE GENOMIC DNA]</scope>
    <source>
        <strain evidence="1 2">IITR-54</strain>
    </source>
</reference>
<sequence length="259" mass="30996">MKKKNQDIRDLVYILLNEQEQYVMTYGIEFAEFAQSLSDSFNHLLLLKHNFDHGEFHVHTMLDFVTKEKLSKLVNDDVYSYGDFCWIDFEEVEALNELPGQVLAELLYLGHTKDHLRQPFYNILSNRFVYLAHDDGWLNKTYYRDMQNFYNMLGDCLPGKLEQIKIEKTLLGFKRKKTYPLIPREILKDLRPFMKEGIVLSFKDMVQNRTRIEVPIWVIGDFVNMDNMMDEYEETSKKRKCEAKLVIDKKTREWRIYSS</sequence>
<dbReference type="Proteomes" id="UP000441354">
    <property type="component" value="Unassembled WGS sequence"/>
</dbReference>
<name>A0A7V7UTD9_9BACI</name>
<organism evidence="1 2">
    <name type="scientific">Bacillus mesophilum</name>
    <dbReference type="NCBI Taxonomy" id="1071718"/>
    <lineage>
        <taxon>Bacteria</taxon>
        <taxon>Bacillati</taxon>
        <taxon>Bacillota</taxon>
        <taxon>Bacilli</taxon>
        <taxon>Bacillales</taxon>
        <taxon>Bacillaceae</taxon>
        <taxon>Bacillus</taxon>
    </lineage>
</organism>
<comment type="caution">
    <text evidence="1">The sequence shown here is derived from an EMBL/GenBank/DDBJ whole genome shotgun (WGS) entry which is preliminary data.</text>
</comment>
<dbReference type="OrthoDB" id="8704087at2"/>
<protein>
    <recommendedName>
        <fullName evidence="3">Oxalate:formate antiporter</fullName>
    </recommendedName>
</protein>
<evidence type="ECO:0000313" key="1">
    <source>
        <dbReference type="EMBL" id="KAB2330587.1"/>
    </source>
</evidence>
<keyword evidence="2" id="KW-1185">Reference proteome</keyword>
<accession>A0A7V7UTD9</accession>
<dbReference type="RefSeq" id="WP_151575518.1">
    <property type="nucleotide sequence ID" value="NZ_WBOT01000007.1"/>
</dbReference>
<evidence type="ECO:0008006" key="3">
    <source>
        <dbReference type="Google" id="ProtNLM"/>
    </source>
</evidence>
<dbReference type="AlphaFoldDB" id="A0A7V7UTD9"/>
<gene>
    <name evidence="1" type="ORF">F7732_18235</name>
</gene>
<evidence type="ECO:0000313" key="2">
    <source>
        <dbReference type="Proteomes" id="UP000441354"/>
    </source>
</evidence>